<organism evidence="1 2">
    <name type="scientific">Araneus ventricosus</name>
    <name type="common">Orbweaver spider</name>
    <name type="synonym">Epeira ventricosa</name>
    <dbReference type="NCBI Taxonomy" id="182803"/>
    <lineage>
        <taxon>Eukaryota</taxon>
        <taxon>Metazoa</taxon>
        <taxon>Ecdysozoa</taxon>
        <taxon>Arthropoda</taxon>
        <taxon>Chelicerata</taxon>
        <taxon>Arachnida</taxon>
        <taxon>Araneae</taxon>
        <taxon>Araneomorphae</taxon>
        <taxon>Entelegynae</taxon>
        <taxon>Araneoidea</taxon>
        <taxon>Araneidae</taxon>
        <taxon>Araneus</taxon>
    </lineage>
</organism>
<gene>
    <name evidence="1" type="ORF">AVEN_136123_1</name>
</gene>
<sequence>MNKKTGLILFPLRRNLRAILGLVTQSRDRKTMATTGNSRSKLLHHTHKMINDSFKSAYHETRRHQIIFVFINGTECTLDNHDWILTDLICTRPTSKSDLRWNRVSRLQPSVCETETIPLSNLGAR</sequence>
<reference evidence="1 2" key="1">
    <citation type="journal article" date="2019" name="Sci. Rep.">
        <title>Orb-weaving spider Araneus ventricosus genome elucidates the spidroin gene catalogue.</title>
        <authorList>
            <person name="Kono N."/>
            <person name="Nakamura H."/>
            <person name="Ohtoshi R."/>
            <person name="Moran D.A.P."/>
            <person name="Shinohara A."/>
            <person name="Yoshida Y."/>
            <person name="Fujiwara M."/>
            <person name="Mori M."/>
            <person name="Tomita M."/>
            <person name="Arakawa K."/>
        </authorList>
    </citation>
    <scope>NUCLEOTIDE SEQUENCE [LARGE SCALE GENOMIC DNA]</scope>
</reference>
<evidence type="ECO:0000313" key="2">
    <source>
        <dbReference type="Proteomes" id="UP000499080"/>
    </source>
</evidence>
<protein>
    <submittedName>
        <fullName evidence="1">Uncharacterized protein</fullName>
    </submittedName>
</protein>
<dbReference type="Proteomes" id="UP000499080">
    <property type="component" value="Unassembled WGS sequence"/>
</dbReference>
<name>A0A4Y2VFP5_ARAVE</name>
<comment type="caution">
    <text evidence="1">The sequence shown here is derived from an EMBL/GenBank/DDBJ whole genome shotgun (WGS) entry which is preliminary data.</text>
</comment>
<evidence type="ECO:0000313" key="1">
    <source>
        <dbReference type="EMBL" id="GBO24113.1"/>
    </source>
</evidence>
<dbReference type="AlphaFoldDB" id="A0A4Y2VFP5"/>
<keyword evidence="2" id="KW-1185">Reference proteome</keyword>
<proteinExistence type="predicted"/>
<dbReference type="EMBL" id="BGPR01047100">
    <property type="protein sequence ID" value="GBO24113.1"/>
    <property type="molecule type" value="Genomic_DNA"/>
</dbReference>
<accession>A0A4Y2VFP5</accession>